<dbReference type="OrthoDB" id="8061355at2759"/>
<dbReference type="InterPro" id="IPR027417">
    <property type="entry name" value="P-loop_NTPase"/>
</dbReference>
<evidence type="ECO:0000313" key="5">
    <source>
        <dbReference type="Proteomes" id="UP000237481"/>
    </source>
</evidence>
<accession>A0A2S4KM68</accession>
<evidence type="ECO:0000256" key="2">
    <source>
        <dbReference type="ARBA" id="ARBA00022737"/>
    </source>
</evidence>
<protein>
    <submittedName>
        <fullName evidence="4">Uncharacterized protein</fullName>
    </submittedName>
</protein>
<dbReference type="STRING" id="94208.A0A2S4KM68"/>
<dbReference type="SUPFAM" id="SSF52540">
    <property type="entry name" value="P-loop containing nucleoside triphosphate hydrolases"/>
    <property type="match status" value="1"/>
</dbReference>
<dbReference type="EMBL" id="PKSG01001062">
    <property type="protein sequence ID" value="POR31284.1"/>
    <property type="molecule type" value="Genomic_DNA"/>
</dbReference>
<evidence type="ECO:0000256" key="1">
    <source>
        <dbReference type="ARBA" id="ARBA00022448"/>
    </source>
</evidence>
<dbReference type="GO" id="GO:0005319">
    <property type="term" value="F:lipid transporter activity"/>
    <property type="evidence" value="ECO:0007669"/>
    <property type="project" value="TreeGrafter"/>
</dbReference>
<sequence>MYALENVPLYARFSLRLFICPQFDALDLMDTREHLSFYARVKGIKDVKSNVGPRLNLTPHSSTLASKASGGNKSKLSLTIALMGTPPVLVLDEPTSAMRGRRDEALAFWKTIQTITPSRFLPLTVSLRKSCDEASQTLTPSPRRLAWEAADTLATRAAITPKRILAVGTHKRPPRQVQHPLLRQPPDGPGPQHDPRGNGARPRLGSTSTSPLSSSNATCSAARFASPAPGIDAEGKRPVAGVVDLARAQRAEPGPGVLLRGRRDARESVSERCEGE</sequence>
<name>A0A2S4KM68_9HYPO</name>
<proteinExistence type="predicted"/>
<dbReference type="PANTHER" id="PTHR19229:SF36">
    <property type="entry name" value="ATP-BINDING CASSETTE SUB-FAMILY A MEMBER 2"/>
    <property type="match status" value="1"/>
</dbReference>
<evidence type="ECO:0000313" key="4">
    <source>
        <dbReference type="EMBL" id="POR31284.1"/>
    </source>
</evidence>
<comment type="caution">
    <text evidence="4">The sequence shown here is derived from an EMBL/GenBank/DDBJ whole genome shotgun (WGS) entry which is preliminary data.</text>
</comment>
<keyword evidence="5" id="KW-1185">Reference proteome</keyword>
<keyword evidence="2" id="KW-0677">Repeat</keyword>
<feature type="region of interest" description="Disordered" evidence="3">
    <location>
        <begin position="246"/>
        <end position="276"/>
    </location>
</feature>
<dbReference type="Gene3D" id="3.40.50.300">
    <property type="entry name" value="P-loop containing nucleotide triphosphate hydrolases"/>
    <property type="match status" value="1"/>
</dbReference>
<feature type="compositionally biased region" description="Basic and acidic residues" evidence="3">
    <location>
        <begin position="261"/>
        <end position="276"/>
    </location>
</feature>
<reference evidence="4 5" key="1">
    <citation type="submission" date="2018-01" db="EMBL/GenBank/DDBJ databases">
        <title>Harnessing the power of phylogenomics to disentangle the directionality and signatures of interkingdom host jumping in the parasitic fungal genus Tolypocladium.</title>
        <authorList>
            <person name="Quandt C.A."/>
            <person name="Patterson W."/>
            <person name="Spatafora J.W."/>
        </authorList>
    </citation>
    <scope>NUCLEOTIDE SEQUENCE [LARGE SCALE GENOMIC DNA]</scope>
    <source>
        <strain evidence="4 5">NRBC 100945</strain>
    </source>
</reference>
<dbReference type="Proteomes" id="UP000237481">
    <property type="component" value="Unassembled WGS sequence"/>
</dbReference>
<feature type="region of interest" description="Disordered" evidence="3">
    <location>
        <begin position="164"/>
        <end position="221"/>
    </location>
</feature>
<dbReference type="PANTHER" id="PTHR19229">
    <property type="entry name" value="ATP-BINDING CASSETTE TRANSPORTER SUBFAMILY A ABCA"/>
    <property type="match status" value="1"/>
</dbReference>
<gene>
    <name evidence="4" type="ORF">TPAR_08462</name>
</gene>
<evidence type="ECO:0000256" key="3">
    <source>
        <dbReference type="SAM" id="MobiDB-lite"/>
    </source>
</evidence>
<dbReference type="AlphaFoldDB" id="A0A2S4KM68"/>
<keyword evidence="1" id="KW-0813">Transport</keyword>
<organism evidence="4 5">
    <name type="scientific">Tolypocladium paradoxum</name>
    <dbReference type="NCBI Taxonomy" id="94208"/>
    <lineage>
        <taxon>Eukaryota</taxon>
        <taxon>Fungi</taxon>
        <taxon>Dikarya</taxon>
        <taxon>Ascomycota</taxon>
        <taxon>Pezizomycotina</taxon>
        <taxon>Sordariomycetes</taxon>
        <taxon>Hypocreomycetidae</taxon>
        <taxon>Hypocreales</taxon>
        <taxon>Ophiocordycipitaceae</taxon>
        <taxon>Tolypocladium</taxon>
    </lineage>
</organism>
<dbReference type="GO" id="GO:0016020">
    <property type="term" value="C:membrane"/>
    <property type="evidence" value="ECO:0007669"/>
    <property type="project" value="InterPro"/>
</dbReference>
<dbReference type="InterPro" id="IPR026082">
    <property type="entry name" value="ABCA"/>
</dbReference>
<feature type="compositionally biased region" description="Low complexity" evidence="3">
    <location>
        <begin position="206"/>
        <end position="220"/>
    </location>
</feature>
<dbReference type="GO" id="GO:0140359">
    <property type="term" value="F:ABC-type transporter activity"/>
    <property type="evidence" value="ECO:0007669"/>
    <property type="project" value="InterPro"/>
</dbReference>